<protein>
    <submittedName>
        <fullName evidence="1">Uncharacterized protein</fullName>
    </submittedName>
</protein>
<reference evidence="1" key="1">
    <citation type="submission" date="2019-03" db="EMBL/GenBank/DDBJ databases">
        <authorList>
            <consortium name="Pathogen Informatics"/>
        </authorList>
    </citation>
    <scope>NUCLEOTIDE SEQUENCE</scope>
    <source>
        <strain evidence="1">5012STDY7626466</strain>
    </source>
</reference>
<dbReference type="RefSeq" id="WP_258923966.1">
    <property type="nucleotide sequence ID" value="NZ_JBCGOE010000003.1"/>
</dbReference>
<dbReference type="SUPFAM" id="SSF49899">
    <property type="entry name" value="Concanavalin A-like lectins/glucanases"/>
    <property type="match status" value="1"/>
</dbReference>
<sequence length="277" mass="30099">MTSIIKMRGAVLANPVLTLNDIPFSRQKCINWLGADSVTISEYGVESINDYQNGQVYPSIDTSARTRVCKQDTENGINVLTFSPENFAVNTINAYRILNPQQFNAKDALSFAMLIKAEASDYTSGYRAIFHIGMNNNAGSNVPMIRLQFTSDTAFGIVARHSSPEETAEQIGINGLNTGYNVLFVELDYVNRRIRTKLNDAPVVTRTAFPGSSGQNVVSASAVVGLAGYLSASGQAGRTTMFSGKVREMSIFSGPLSDAEITSVTDWLQSKKVLLNN</sequence>
<name>A0A486Q7Q3_KLEPN</name>
<evidence type="ECO:0000313" key="1">
    <source>
        <dbReference type="EMBL" id="VGL85599.1"/>
    </source>
</evidence>
<organism evidence="1">
    <name type="scientific">Klebsiella pneumoniae</name>
    <dbReference type="NCBI Taxonomy" id="573"/>
    <lineage>
        <taxon>Bacteria</taxon>
        <taxon>Pseudomonadati</taxon>
        <taxon>Pseudomonadota</taxon>
        <taxon>Gammaproteobacteria</taxon>
        <taxon>Enterobacterales</taxon>
        <taxon>Enterobacteriaceae</taxon>
        <taxon>Klebsiella/Raoultella group</taxon>
        <taxon>Klebsiella</taxon>
        <taxon>Klebsiella pneumoniae complex</taxon>
    </lineage>
</organism>
<dbReference type="InterPro" id="IPR013320">
    <property type="entry name" value="ConA-like_dom_sf"/>
</dbReference>
<accession>A0A486Q7Q3</accession>
<dbReference type="Gene3D" id="2.60.120.200">
    <property type="match status" value="1"/>
</dbReference>
<dbReference type="EMBL" id="CAAHCZ010000001">
    <property type="protein sequence ID" value="VGL85599.1"/>
    <property type="molecule type" value="Genomic_DNA"/>
</dbReference>
<proteinExistence type="predicted"/>
<gene>
    <name evidence="1" type="ORF">SAMEA4873656_00578</name>
</gene>
<dbReference type="AlphaFoldDB" id="A0A486Q7Q3"/>